<accession>A0AAI9XC15</accession>
<reference evidence="1" key="1">
    <citation type="submission" date="2015-06" db="EMBL/GenBank/DDBJ databases">
        <authorList>
            <person name="Nguyen H."/>
        </authorList>
    </citation>
    <scope>NUCLEOTIDE SEQUENCE</scope>
    <source>
        <strain evidence="1">DAOM 180753</strain>
    </source>
</reference>
<proteinExistence type="predicted"/>
<evidence type="ECO:0000313" key="1">
    <source>
        <dbReference type="EMBL" id="KAJ9491427.1"/>
    </source>
</evidence>
<gene>
    <name evidence="1" type="ORF">VN97_g1824</name>
</gene>
<protein>
    <submittedName>
        <fullName evidence="1">Uncharacterized protein</fullName>
    </submittedName>
</protein>
<name>A0AAI9XC15_PENTH</name>
<reference evidence="1" key="2">
    <citation type="journal article" date="2016" name="Fungal Biol.">
        <title>Ochratoxin A production by Penicillium thymicola.</title>
        <authorList>
            <person name="Nguyen H.D.T."/>
            <person name="McMullin D.R."/>
            <person name="Ponomareva E."/>
            <person name="Riley R."/>
            <person name="Pomraning K.R."/>
            <person name="Baker S.E."/>
            <person name="Seifert K.A."/>
        </authorList>
    </citation>
    <scope>NUCLEOTIDE SEQUENCE</scope>
    <source>
        <strain evidence="1">DAOM 180753</strain>
    </source>
</reference>
<evidence type="ECO:0000313" key="2">
    <source>
        <dbReference type="Proteomes" id="UP001227192"/>
    </source>
</evidence>
<comment type="caution">
    <text evidence="1">The sequence shown here is derived from an EMBL/GenBank/DDBJ whole genome shotgun (WGS) entry which is preliminary data.</text>
</comment>
<keyword evidence="2" id="KW-1185">Reference proteome</keyword>
<dbReference type="EMBL" id="LACB01000032">
    <property type="protein sequence ID" value="KAJ9491427.1"/>
    <property type="molecule type" value="Genomic_DNA"/>
</dbReference>
<dbReference type="Proteomes" id="UP001227192">
    <property type="component" value="Unassembled WGS sequence"/>
</dbReference>
<sequence>MLTSLHIDKESHQVPLCSTAYRVTQEDNVLGDRARATLIRGGPASVRVHEGLILMDIARHFSLNVA</sequence>
<organism evidence="1 2">
    <name type="scientific">Penicillium thymicola</name>
    <dbReference type="NCBI Taxonomy" id="293382"/>
    <lineage>
        <taxon>Eukaryota</taxon>
        <taxon>Fungi</taxon>
        <taxon>Dikarya</taxon>
        <taxon>Ascomycota</taxon>
        <taxon>Pezizomycotina</taxon>
        <taxon>Eurotiomycetes</taxon>
        <taxon>Eurotiomycetidae</taxon>
        <taxon>Eurotiales</taxon>
        <taxon>Aspergillaceae</taxon>
        <taxon>Penicillium</taxon>
    </lineage>
</organism>
<dbReference type="AlphaFoldDB" id="A0AAI9XC15"/>